<comment type="caution">
    <text evidence="3">The sequence shown here is derived from an EMBL/GenBank/DDBJ whole genome shotgun (WGS) entry which is preliminary data.</text>
</comment>
<accession>A0A9D2DVR8</accession>
<reference evidence="3" key="1">
    <citation type="journal article" date="2021" name="PeerJ">
        <title>Extensive microbial diversity within the chicken gut microbiome revealed by metagenomics and culture.</title>
        <authorList>
            <person name="Gilroy R."/>
            <person name="Ravi A."/>
            <person name="Getino M."/>
            <person name="Pursley I."/>
            <person name="Horton D.L."/>
            <person name="Alikhan N.F."/>
            <person name="Baker D."/>
            <person name="Gharbi K."/>
            <person name="Hall N."/>
            <person name="Watson M."/>
            <person name="Adriaenssens E.M."/>
            <person name="Foster-Nyarko E."/>
            <person name="Jarju S."/>
            <person name="Secka A."/>
            <person name="Antonio M."/>
            <person name="Oren A."/>
            <person name="Chaudhuri R.R."/>
            <person name="La Ragione R."/>
            <person name="Hildebrand F."/>
            <person name="Pallen M.J."/>
        </authorList>
    </citation>
    <scope>NUCLEOTIDE SEQUENCE</scope>
    <source>
        <strain evidence="3">CHK33-5263</strain>
    </source>
</reference>
<proteinExistence type="predicted"/>
<protein>
    <submittedName>
        <fullName evidence="3">FeoB-associated Cys-rich membrane protein</fullName>
    </submittedName>
</protein>
<dbReference type="EMBL" id="DXBS01000009">
    <property type="protein sequence ID" value="HIZ23934.1"/>
    <property type="molecule type" value="Genomic_DNA"/>
</dbReference>
<feature type="region of interest" description="Disordered" evidence="1">
    <location>
        <begin position="48"/>
        <end position="67"/>
    </location>
</feature>
<evidence type="ECO:0000313" key="3">
    <source>
        <dbReference type="EMBL" id="HIZ23934.1"/>
    </source>
</evidence>
<feature type="transmembrane region" description="Helical" evidence="2">
    <location>
        <begin position="6"/>
        <end position="25"/>
    </location>
</feature>
<dbReference type="Pfam" id="PF12669">
    <property type="entry name" value="FeoB_associated"/>
    <property type="match status" value="1"/>
</dbReference>
<evidence type="ECO:0000313" key="4">
    <source>
        <dbReference type="Proteomes" id="UP000824044"/>
    </source>
</evidence>
<evidence type="ECO:0000256" key="1">
    <source>
        <dbReference type="SAM" id="MobiDB-lite"/>
    </source>
</evidence>
<keyword evidence="2" id="KW-0812">Transmembrane</keyword>
<evidence type="ECO:0000256" key="2">
    <source>
        <dbReference type="SAM" id="Phobius"/>
    </source>
</evidence>
<reference evidence="3" key="2">
    <citation type="submission" date="2021-04" db="EMBL/GenBank/DDBJ databases">
        <authorList>
            <person name="Gilroy R."/>
        </authorList>
    </citation>
    <scope>NUCLEOTIDE SEQUENCE</scope>
    <source>
        <strain evidence="3">CHK33-5263</strain>
    </source>
</reference>
<gene>
    <name evidence="3" type="ORF">H9812_00440</name>
</gene>
<sequence length="67" mass="7302">MTWWEILIVILIAAFVVGYIAYAIVRRKQGKGGCDCCGGSCSGCSGCSTRPRPDEKQQSTHNNLHKS</sequence>
<keyword evidence="2" id="KW-1133">Transmembrane helix</keyword>
<organism evidence="3 4">
    <name type="scientific">Candidatus Gallimonas intestinigallinarum</name>
    <dbReference type="NCBI Taxonomy" id="2838604"/>
    <lineage>
        <taxon>Bacteria</taxon>
        <taxon>Bacillati</taxon>
        <taxon>Bacillota</taxon>
        <taxon>Clostridia</taxon>
        <taxon>Candidatus Gallimonas</taxon>
    </lineage>
</organism>
<dbReference type="Proteomes" id="UP000824044">
    <property type="component" value="Unassembled WGS sequence"/>
</dbReference>
<keyword evidence="2" id="KW-0472">Membrane</keyword>
<name>A0A9D2DVR8_9FIRM</name>
<dbReference type="AlphaFoldDB" id="A0A9D2DVR8"/>